<dbReference type="SUPFAM" id="SSF75217">
    <property type="entry name" value="alpha/beta knot"/>
    <property type="match status" value="1"/>
</dbReference>
<dbReference type="InterPro" id="IPR029028">
    <property type="entry name" value="Alpha/beta_knot_MTases"/>
</dbReference>
<evidence type="ECO:0000256" key="3">
    <source>
        <dbReference type="ARBA" id="ARBA00022679"/>
    </source>
</evidence>
<comment type="caution">
    <text evidence="6">The sequence shown here is derived from an EMBL/GenBank/DDBJ whole genome shotgun (WGS) entry which is preliminary data.</text>
</comment>
<dbReference type="GO" id="GO:0006396">
    <property type="term" value="P:RNA processing"/>
    <property type="evidence" value="ECO:0007669"/>
    <property type="project" value="InterPro"/>
</dbReference>
<sequence length="340" mass="36213">MGDGRTRRPKGKKRATVGSGGNNRRRLEGKGPTPKAEERVYHKAYKEKQVRDARKAQAEARERSSFKLRRDLHTAPGHELICGRNPVREAVRAGVPLTRVFMQTSAVGDERLAELVAQATALGAPLVEVSHGELDRMTDNAVHQGVAIEVPPYEYADAIEEAHAALERHEAGGPLPLFVALDSVTDPHNLGAVLRSAAAFNADAVIVPERRAAGVNATVWKVSAGAVSIVPTARVTNLASTLDELKKMGYFVVGLDGGGSTTVENLSLADTPLVLVTGSEGRGLARLIRDKCDVIASIPIAARMESLNAAVATGISLYQVDRIRARMNGGDNVSVEAGSR</sequence>
<evidence type="ECO:0000256" key="4">
    <source>
        <dbReference type="SAM" id="MobiDB-lite"/>
    </source>
</evidence>
<dbReference type="EMBL" id="JAWNFY010000022">
    <property type="protein sequence ID" value="MDY5146885.1"/>
    <property type="molecule type" value="Genomic_DNA"/>
</dbReference>
<dbReference type="InterPro" id="IPR004441">
    <property type="entry name" value="rRNA_MeTrfase_TrmH"/>
</dbReference>
<evidence type="ECO:0000313" key="6">
    <source>
        <dbReference type="EMBL" id="MDY5140201.1"/>
    </source>
</evidence>
<dbReference type="GO" id="GO:0003723">
    <property type="term" value="F:RNA binding"/>
    <property type="evidence" value="ECO:0007669"/>
    <property type="project" value="InterPro"/>
</dbReference>
<accession>A0AAW9HJH4</accession>
<dbReference type="CDD" id="cd18103">
    <property type="entry name" value="SpoU-like_RlmB"/>
    <property type="match status" value="1"/>
</dbReference>
<keyword evidence="2" id="KW-0489">Methyltransferase</keyword>
<dbReference type="PANTHER" id="PTHR46429:SF1">
    <property type="entry name" value="23S RRNA (GUANOSINE-2'-O-)-METHYLTRANSFERASE RLMB"/>
    <property type="match status" value="1"/>
</dbReference>
<feature type="domain" description="RNA 2-O ribose methyltransferase substrate binding" evidence="5">
    <location>
        <begin position="80"/>
        <end position="156"/>
    </location>
</feature>
<comment type="similarity">
    <text evidence="1">Belongs to the class IV-like SAM-binding methyltransferase superfamily. RNA methyltransferase TrmH family.</text>
</comment>
<keyword evidence="3" id="KW-0808">Transferase</keyword>
<dbReference type="GO" id="GO:0008173">
    <property type="term" value="F:RNA methyltransferase activity"/>
    <property type="evidence" value="ECO:0007669"/>
    <property type="project" value="InterPro"/>
</dbReference>
<evidence type="ECO:0000313" key="7">
    <source>
        <dbReference type="EMBL" id="MDY5146885.1"/>
    </source>
</evidence>
<dbReference type="Pfam" id="PF00588">
    <property type="entry name" value="SpoU_methylase"/>
    <property type="match status" value="1"/>
</dbReference>
<proteinExistence type="inferred from homology"/>
<keyword evidence="8" id="KW-1185">Reference proteome</keyword>
<protein>
    <submittedName>
        <fullName evidence="6">23S rRNA (Guanosine(2251)-2'-O)-methyltransferase RlmB</fullName>
    </submittedName>
</protein>
<organism evidence="6 9">
    <name type="scientific">Actinotignum timonense</name>
    <dbReference type="NCBI Taxonomy" id="1870995"/>
    <lineage>
        <taxon>Bacteria</taxon>
        <taxon>Bacillati</taxon>
        <taxon>Actinomycetota</taxon>
        <taxon>Actinomycetes</taxon>
        <taxon>Actinomycetales</taxon>
        <taxon>Actinomycetaceae</taxon>
        <taxon>Actinotignum</taxon>
    </lineage>
</organism>
<dbReference type="AlphaFoldDB" id="A0AAW9HJH4"/>
<evidence type="ECO:0000313" key="8">
    <source>
        <dbReference type="Proteomes" id="UP001284901"/>
    </source>
</evidence>
<dbReference type="InterPro" id="IPR029064">
    <property type="entry name" value="Ribosomal_eL30-like_sf"/>
</dbReference>
<feature type="region of interest" description="Disordered" evidence="4">
    <location>
        <begin position="1"/>
        <end position="41"/>
    </location>
</feature>
<dbReference type="Gene3D" id="3.30.1330.30">
    <property type="match status" value="1"/>
</dbReference>
<dbReference type="NCBIfam" id="TIGR00186">
    <property type="entry name" value="rRNA_methyl_3"/>
    <property type="match status" value="1"/>
</dbReference>
<dbReference type="InterPro" id="IPR029026">
    <property type="entry name" value="tRNA_m1G_MTases_N"/>
</dbReference>
<dbReference type="Proteomes" id="UP001288320">
    <property type="component" value="Unassembled WGS sequence"/>
</dbReference>
<dbReference type="GO" id="GO:0032259">
    <property type="term" value="P:methylation"/>
    <property type="evidence" value="ECO:0007669"/>
    <property type="project" value="UniProtKB-KW"/>
</dbReference>
<gene>
    <name evidence="6" type="primary">rlmB</name>
    <name evidence="6" type="ORF">R6G74_02560</name>
    <name evidence="7" type="ORF">R6P33_07650</name>
</gene>
<dbReference type="Pfam" id="PF08032">
    <property type="entry name" value="SpoU_sub_bind"/>
    <property type="match status" value="1"/>
</dbReference>
<dbReference type="InterPro" id="IPR013123">
    <property type="entry name" value="SpoU_subst-bd"/>
</dbReference>
<feature type="compositionally biased region" description="Basic and acidic residues" evidence="4">
    <location>
        <begin position="25"/>
        <end position="41"/>
    </location>
</feature>
<evidence type="ECO:0000313" key="9">
    <source>
        <dbReference type="Proteomes" id="UP001288320"/>
    </source>
</evidence>
<dbReference type="Proteomes" id="UP001284901">
    <property type="component" value="Unassembled WGS sequence"/>
</dbReference>
<dbReference type="RefSeq" id="WP_087070327.1">
    <property type="nucleotide sequence ID" value="NZ_CAUPFC010000005.1"/>
</dbReference>
<dbReference type="SUPFAM" id="SSF55315">
    <property type="entry name" value="L30e-like"/>
    <property type="match status" value="1"/>
</dbReference>
<reference evidence="6 8" key="1">
    <citation type="submission" date="2023-10" db="EMBL/GenBank/DDBJ databases">
        <title>Whole Genome based description of the genera Actinobaculum and Actinotignum reveals a complex phylogenetic relationship within the species included in the genus Actinotignum.</title>
        <authorList>
            <person name="Jensen C.S."/>
            <person name="Dargis R."/>
            <person name="Kemp M."/>
            <person name="Christensen J.J."/>
        </authorList>
    </citation>
    <scope>NUCLEOTIDE SEQUENCE</scope>
    <source>
        <strain evidence="7 8">SLA_B089</strain>
        <strain evidence="6">SLA_B245</strain>
    </source>
</reference>
<dbReference type="EMBL" id="JAWNFV010000004">
    <property type="protein sequence ID" value="MDY5140201.1"/>
    <property type="molecule type" value="Genomic_DNA"/>
</dbReference>
<evidence type="ECO:0000259" key="5">
    <source>
        <dbReference type="SMART" id="SM00967"/>
    </source>
</evidence>
<evidence type="ECO:0000256" key="2">
    <source>
        <dbReference type="ARBA" id="ARBA00022603"/>
    </source>
</evidence>
<name>A0AAW9HJH4_9ACTO</name>
<dbReference type="InterPro" id="IPR001537">
    <property type="entry name" value="SpoU_MeTrfase"/>
</dbReference>
<dbReference type="GO" id="GO:0005829">
    <property type="term" value="C:cytosol"/>
    <property type="evidence" value="ECO:0007669"/>
    <property type="project" value="TreeGrafter"/>
</dbReference>
<dbReference type="GeneID" id="92812891"/>
<dbReference type="SMART" id="SM00967">
    <property type="entry name" value="SpoU_sub_bind"/>
    <property type="match status" value="1"/>
</dbReference>
<evidence type="ECO:0000256" key="1">
    <source>
        <dbReference type="ARBA" id="ARBA00007228"/>
    </source>
</evidence>
<dbReference type="PANTHER" id="PTHR46429">
    <property type="entry name" value="23S RRNA (GUANOSINE-2'-O-)-METHYLTRANSFERASE RLMB"/>
    <property type="match status" value="1"/>
</dbReference>
<dbReference type="Gene3D" id="3.40.1280.10">
    <property type="match status" value="1"/>
</dbReference>